<accession>A0AAD7BLF7</accession>
<comment type="caution">
    <text evidence="1">The sequence shown here is derived from an EMBL/GenBank/DDBJ whole genome shotgun (WGS) entry which is preliminary data.</text>
</comment>
<organism evidence="1 2">
    <name type="scientific">Roridomyces roridus</name>
    <dbReference type="NCBI Taxonomy" id="1738132"/>
    <lineage>
        <taxon>Eukaryota</taxon>
        <taxon>Fungi</taxon>
        <taxon>Dikarya</taxon>
        <taxon>Basidiomycota</taxon>
        <taxon>Agaricomycotina</taxon>
        <taxon>Agaricomycetes</taxon>
        <taxon>Agaricomycetidae</taxon>
        <taxon>Agaricales</taxon>
        <taxon>Marasmiineae</taxon>
        <taxon>Mycenaceae</taxon>
        <taxon>Roridomyces</taxon>
    </lineage>
</organism>
<dbReference type="Proteomes" id="UP001221142">
    <property type="component" value="Unassembled WGS sequence"/>
</dbReference>
<dbReference type="EMBL" id="JARKIF010000013">
    <property type="protein sequence ID" value="KAJ7624613.1"/>
    <property type="molecule type" value="Genomic_DNA"/>
</dbReference>
<gene>
    <name evidence="1" type="ORF">FB45DRAFT_923831</name>
</gene>
<protein>
    <submittedName>
        <fullName evidence="1">Uncharacterized protein</fullName>
    </submittedName>
</protein>
<name>A0AAD7BLF7_9AGAR</name>
<proteinExistence type="predicted"/>
<sequence>MVYRFRIMVGFVWILVVFSTHIAMKHIFCGQRQQKPGWHRLPTFSVSLISIQTSTNMYSLTLFAASWTWWAHLKTYPQAISS</sequence>
<evidence type="ECO:0000313" key="1">
    <source>
        <dbReference type="EMBL" id="KAJ7624613.1"/>
    </source>
</evidence>
<evidence type="ECO:0000313" key="2">
    <source>
        <dbReference type="Proteomes" id="UP001221142"/>
    </source>
</evidence>
<dbReference type="AlphaFoldDB" id="A0AAD7BLF7"/>
<keyword evidence="2" id="KW-1185">Reference proteome</keyword>
<reference evidence="1" key="1">
    <citation type="submission" date="2023-03" db="EMBL/GenBank/DDBJ databases">
        <title>Massive genome expansion in bonnet fungi (Mycena s.s.) driven by repeated elements and novel gene families across ecological guilds.</title>
        <authorList>
            <consortium name="Lawrence Berkeley National Laboratory"/>
            <person name="Harder C.B."/>
            <person name="Miyauchi S."/>
            <person name="Viragh M."/>
            <person name="Kuo A."/>
            <person name="Thoen E."/>
            <person name="Andreopoulos B."/>
            <person name="Lu D."/>
            <person name="Skrede I."/>
            <person name="Drula E."/>
            <person name="Henrissat B."/>
            <person name="Morin E."/>
            <person name="Kohler A."/>
            <person name="Barry K."/>
            <person name="LaButti K."/>
            <person name="Morin E."/>
            <person name="Salamov A."/>
            <person name="Lipzen A."/>
            <person name="Mereny Z."/>
            <person name="Hegedus B."/>
            <person name="Baldrian P."/>
            <person name="Stursova M."/>
            <person name="Weitz H."/>
            <person name="Taylor A."/>
            <person name="Grigoriev I.V."/>
            <person name="Nagy L.G."/>
            <person name="Martin F."/>
            <person name="Kauserud H."/>
        </authorList>
    </citation>
    <scope>NUCLEOTIDE SEQUENCE</scope>
    <source>
        <strain evidence="1">9284</strain>
    </source>
</reference>